<feature type="domain" description="AMP-binding enzyme C-terminal" evidence="2">
    <location>
        <begin position="422"/>
        <end position="491"/>
    </location>
</feature>
<dbReference type="AlphaFoldDB" id="A0A229SQ20"/>
<dbReference type="Proteomes" id="UP000215199">
    <property type="component" value="Unassembled WGS sequence"/>
</dbReference>
<dbReference type="InterPro" id="IPR045851">
    <property type="entry name" value="AMP-bd_C_sf"/>
</dbReference>
<dbReference type="InterPro" id="IPR000873">
    <property type="entry name" value="AMP-dep_synth/lig_dom"/>
</dbReference>
<dbReference type="SUPFAM" id="SSF56801">
    <property type="entry name" value="Acetyl-CoA synthetase-like"/>
    <property type="match status" value="1"/>
</dbReference>
<dbReference type="PANTHER" id="PTHR43767:SF1">
    <property type="entry name" value="NONRIBOSOMAL PEPTIDE SYNTHASE PES1 (EUROFUNG)-RELATED"/>
    <property type="match status" value="1"/>
</dbReference>
<dbReference type="InterPro" id="IPR050237">
    <property type="entry name" value="ATP-dep_AMP-bd_enzyme"/>
</dbReference>
<dbReference type="PANTHER" id="PTHR43767">
    <property type="entry name" value="LONG-CHAIN-FATTY-ACID--COA LIGASE"/>
    <property type="match status" value="1"/>
</dbReference>
<evidence type="ECO:0000313" key="3">
    <source>
        <dbReference type="EMBL" id="OXM60771.1"/>
    </source>
</evidence>
<dbReference type="GO" id="GO:0016878">
    <property type="term" value="F:acid-thiol ligase activity"/>
    <property type="evidence" value="ECO:0007669"/>
    <property type="project" value="UniProtKB-ARBA"/>
</dbReference>
<protein>
    <submittedName>
        <fullName evidence="3">Fatty-acyl-CoA synthase</fullName>
    </submittedName>
</protein>
<gene>
    <name evidence="3" type="ORF">CF165_40955</name>
</gene>
<evidence type="ECO:0000259" key="1">
    <source>
        <dbReference type="Pfam" id="PF00501"/>
    </source>
</evidence>
<name>A0A229SQ20_9PSEU</name>
<evidence type="ECO:0000313" key="4">
    <source>
        <dbReference type="Proteomes" id="UP000215199"/>
    </source>
</evidence>
<proteinExistence type="predicted"/>
<organism evidence="3 4">
    <name type="scientific">Amycolatopsis vastitatis</name>
    <dbReference type="NCBI Taxonomy" id="1905142"/>
    <lineage>
        <taxon>Bacteria</taxon>
        <taxon>Bacillati</taxon>
        <taxon>Actinomycetota</taxon>
        <taxon>Actinomycetes</taxon>
        <taxon>Pseudonocardiales</taxon>
        <taxon>Pseudonocardiaceae</taxon>
        <taxon>Amycolatopsis</taxon>
    </lineage>
</organism>
<reference evidence="4" key="1">
    <citation type="submission" date="2017-07" db="EMBL/GenBank/DDBJ databases">
        <title>Comparative genome mining reveals phylogenetic distribution patterns of secondary metabolites in Amycolatopsis.</title>
        <authorList>
            <person name="Adamek M."/>
            <person name="Alanjary M."/>
            <person name="Sales-Ortells H."/>
            <person name="Goodfellow M."/>
            <person name="Bull A.T."/>
            <person name="Kalinowski J."/>
            <person name="Ziemert N."/>
        </authorList>
    </citation>
    <scope>NUCLEOTIDE SEQUENCE [LARGE SCALE GENOMIC DNA]</scope>
    <source>
        <strain evidence="4">H5</strain>
    </source>
</reference>
<keyword evidence="4" id="KW-1185">Reference proteome</keyword>
<dbReference type="Gene3D" id="3.40.50.12780">
    <property type="entry name" value="N-terminal domain of ligase-like"/>
    <property type="match status" value="1"/>
</dbReference>
<dbReference type="InterPro" id="IPR042099">
    <property type="entry name" value="ANL_N_sf"/>
</dbReference>
<dbReference type="OrthoDB" id="5240965at2"/>
<dbReference type="Pfam" id="PF13193">
    <property type="entry name" value="AMP-binding_C"/>
    <property type="match status" value="1"/>
</dbReference>
<evidence type="ECO:0000259" key="2">
    <source>
        <dbReference type="Pfam" id="PF13193"/>
    </source>
</evidence>
<comment type="caution">
    <text evidence="3">The sequence shown here is derived from an EMBL/GenBank/DDBJ whole genome shotgun (WGS) entry which is preliminary data.</text>
</comment>
<dbReference type="Gene3D" id="3.30.300.30">
    <property type="match status" value="1"/>
</dbReference>
<accession>A0A229SQ20</accession>
<dbReference type="InterPro" id="IPR025110">
    <property type="entry name" value="AMP-bd_C"/>
</dbReference>
<dbReference type="Pfam" id="PF00501">
    <property type="entry name" value="AMP-binding"/>
    <property type="match status" value="1"/>
</dbReference>
<feature type="domain" description="AMP-dependent synthetase/ligase" evidence="1">
    <location>
        <begin position="11"/>
        <end position="374"/>
    </location>
</feature>
<dbReference type="RefSeq" id="WP_093952968.1">
    <property type="nucleotide sequence ID" value="NZ_NMUL01000056.1"/>
</dbReference>
<sequence>MNDFVTRFLSEAESRPGEVAVIDPDGRTTTFGELRRLALGVSTGLRAEGLEPGDGVLFAVRNSATAIGLFLGVLHAGAVLISADTAVGPALVSARLRACRPRWLIAESLFATTSVVGPARAFCRRRGWPVPDLRQPLGDRGIRYVHIGRRLPGVPRSALSLKQLLGRAPAEAGEPDLDAPALIVFTSGTTEQPKGVVHTLRSLTSAVTMLGEHLPFAPGDVMHADGIMAGLPALLGGARLSLPKPSAPPGRFARDLAARRVTHAYGVPVHLAEVFGVLPRWPEHVRHLVMGSAPAAPAVLRQALAAVPGGEVLSIYAMTEAIPLAVARAEDKLAHIERGLPGDLLGMPSPGVTARIAGDGELLVSAPNACLGYLGAPPLTELATGDVARLDDDGRIVMTGRKKDMLIRGTYNIYPGLYEPSIALLAGVREAAMVGTPDPVTEDETVVLAVVADPAVDPARLVRRLRRQLPGLIDAEAVPDRIVVLPELPRSGRSRKLDRRRLRELMTAATP</sequence>
<dbReference type="EMBL" id="NMUL01000056">
    <property type="protein sequence ID" value="OXM60771.1"/>
    <property type="molecule type" value="Genomic_DNA"/>
</dbReference>